<protein>
    <submittedName>
        <fullName evidence="2">DUF922 domain-containing Zn-dependent protease</fullName>
    </submittedName>
</protein>
<accession>A0ABX1GPM2</accession>
<keyword evidence="2" id="KW-0645">Protease</keyword>
<name>A0ABX1GPM2_9FLAO</name>
<dbReference type="Pfam" id="PF06037">
    <property type="entry name" value="DUF922"/>
    <property type="match status" value="1"/>
</dbReference>
<organism evidence="2 3">
    <name type="scientific">Croceivirga thetidis</name>
    <dbReference type="NCBI Taxonomy" id="2721623"/>
    <lineage>
        <taxon>Bacteria</taxon>
        <taxon>Pseudomonadati</taxon>
        <taxon>Bacteroidota</taxon>
        <taxon>Flavobacteriia</taxon>
        <taxon>Flavobacteriales</taxon>
        <taxon>Flavobacteriaceae</taxon>
        <taxon>Croceivirga</taxon>
    </lineage>
</organism>
<sequence>MVSKLMFLYFLLGIVYMTNAQKNGEEVIPWSEERRLSWSDFKGEVPRDAMAAATTASGISYKYSANLMFNEVNLDFEVNTYFYPDGSWYKPDICDSTVLAHEQLHFDITELFARKMRKRLRQSTFSDNVKAEVRDIYNTILAELNAFQERYDWETDFSRKHEAQKRWKERVWAQLAVYEPEK</sequence>
<dbReference type="GO" id="GO:0006508">
    <property type="term" value="P:proteolysis"/>
    <property type="evidence" value="ECO:0007669"/>
    <property type="project" value="UniProtKB-KW"/>
</dbReference>
<feature type="chain" id="PRO_5046561103" evidence="1">
    <location>
        <begin position="21"/>
        <end position="182"/>
    </location>
</feature>
<dbReference type="RefSeq" id="WP_168552100.1">
    <property type="nucleotide sequence ID" value="NZ_JAAWWL010000002.1"/>
</dbReference>
<keyword evidence="2" id="KW-0378">Hydrolase</keyword>
<dbReference type="InterPro" id="IPR010321">
    <property type="entry name" value="DUF922"/>
</dbReference>
<evidence type="ECO:0000313" key="2">
    <source>
        <dbReference type="EMBL" id="NKI31865.1"/>
    </source>
</evidence>
<comment type="caution">
    <text evidence="2">The sequence shown here is derived from an EMBL/GenBank/DDBJ whole genome shotgun (WGS) entry which is preliminary data.</text>
</comment>
<feature type="signal peptide" evidence="1">
    <location>
        <begin position="1"/>
        <end position="20"/>
    </location>
</feature>
<keyword evidence="3" id="KW-1185">Reference proteome</keyword>
<evidence type="ECO:0000313" key="3">
    <source>
        <dbReference type="Proteomes" id="UP000718451"/>
    </source>
</evidence>
<proteinExistence type="predicted"/>
<dbReference type="Proteomes" id="UP000718451">
    <property type="component" value="Unassembled WGS sequence"/>
</dbReference>
<gene>
    <name evidence="2" type="ORF">HCU67_07885</name>
</gene>
<keyword evidence="1" id="KW-0732">Signal</keyword>
<dbReference type="EMBL" id="JAAWWL010000002">
    <property type="protein sequence ID" value="NKI31865.1"/>
    <property type="molecule type" value="Genomic_DNA"/>
</dbReference>
<reference evidence="2 3" key="1">
    <citation type="submission" date="2020-04" db="EMBL/GenBank/DDBJ databases">
        <authorList>
            <person name="Yoon J."/>
        </authorList>
    </citation>
    <scope>NUCLEOTIDE SEQUENCE [LARGE SCALE GENOMIC DNA]</scope>
    <source>
        <strain evidence="2 3">DJ-13</strain>
    </source>
</reference>
<dbReference type="GO" id="GO:0008233">
    <property type="term" value="F:peptidase activity"/>
    <property type="evidence" value="ECO:0007669"/>
    <property type="project" value="UniProtKB-KW"/>
</dbReference>
<evidence type="ECO:0000256" key="1">
    <source>
        <dbReference type="SAM" id="SignalP"/>
    </source>
</evidence>